<protein>
    <submittedName>
        <fullName evidence="3">Uncharacterized protein</fullName>
    </submittedName>
</protein>
<keyword evidence="4" id="KW-1185">Reference proteome</keyword>
<comment type="caution">
    <text evidence="3">The sequence shown here is derived from an EMBL/GenBank/DDBJ whole genome shotgun (WGS) entry which is preliminary data.</text>
</comment>
<name>A0ABT6T3F2_9ACTN</name>
<dbReference type="RefSeq" id="WP_282538029.1">
    <property type="nucleotide sequence ID" value="NZ_JASCIS010000033.1"/>
</dbReference>
<proteinExistence type="predicted"/>
<gene>
    <name evidence="3" type="ORF">QIT00_27045</name>
</gene>
<reference evidence="3 4" key="1">
    <citation type="submission" date="2023-05" db="EMBL/GenBank/DDBJ databases">
        <title>Draft genome sequence of Streptomyces sp. B-S-A12 isolated from a cave soil in Thailand.</title>
        <authorList>
            <person name="Chamroensaksri N."/>
            <person name="Muangham S."/>
        </authorList>
    </citation>
    <scope>NUCLEOTIDE SEQUENCE [LARGE SCALE GENOMIC DNA]</scope>
    <source>
        <strain evidence="3 4">B-S-A12</strain>
    </source>
</reference>
<organism evidence="3 4">
    <name type="scientific">Streptomyces luteolus</name>
    <dbReference type="NCBI Taxonomy" id="3043615"/>
    <lineage>
        <taxon>Bacteria</taxon>
        <taxon>Bacillati</taxon>
        <taxon>Actinomycetota</taxon>
        <taxon>Actinomycetes</taxon>
        <taxon>Kitasatosporales</taxon>
        <taxon>Streptomycetaceae</taxon>
        <taxon>Streptomyces</taxon>
    </lineage>
</organism>
<dbReference type="Proteomes" id="UP001237105">
    <property type="component" value="Unassembled WGS sequence"/>
</dbReference>
<keyword evidence="2" id="KW-1133">Transmembrane helix</keyword>
<sequence length="180" mass="19246">MPNWNSPPPPPDRGTPRGGPRWGQPPPPKRSGTGRVRALLRVLLRVLLGIAAVVIAIGVIAVVTGDGGDHRSPRTPPRQEQPTPAVTGPRADVEITSCTVPDDPRLPTAELRITNHSAKPSDYFIDIEFVDPGGERVDEGFVSTHHLAPGQVARETATGFEEADGPVKCRITDVSRHASD</sequence>
<keyword evidence="2" id="KW-0472">Membrane</keyword>
<dbReference type="EMBL" id="JASCIS010000033">
    <property type="protein sequence ID" value="MDI3422165.1"/>
    <property type="molecule type" value="Genomic_DNA"/>
</dbReference>
<evidence type="ECO:0000256" key="2">
    <source>
        <dbReference type="SAM" id="Phobius"/>
    </source>
</evidence>
<evidence type="ECO:0000256" key="1">
    <source>
        <dbReference type="SAM" id="MobiDB-lite"/>
    </source>
</evidence>
<feature type="compositionally biased region" description="Pro residues" evidence="1">
    <location>
        <begin position="1"/>
        <end position="13"/>
    </location>
</feature>
<keyword evidence="2" id="KW-0812">Transmembrane</keyword>
<evidence type="ECO:0000313" key="4">
    <source>
        <dbReference type="Proteomes" id="UP001237105"/>
    </source>
</evidence>
<feature type="region of interest" description="Disordered" evidence="1">
    <location>
        <begin position="66"/>
        <end position="89"/>
    </location>
</feature>
<accession>A0ABT6T3F2</accession>
<feature type="transmembrane region" description="Helical" evidence="2">
    <location>
        <begin position="42"/>
        <end position="64"/>
    </location>
</feature>
<evidence type="ECO:0000313" key="3">
    <source>
        <dbReference type="EMBL" id="MDI3422165.1"/>
    </source>
</evidence>
<feature type="region of interest" description="Disordered" evidence="1">
    <location>
        <begin position="1"/>
        <end position="33"/>
    </location>
</feature>